<evidence type="ECO:0000256" key="1">
    <source>
        <dbReference type="SAM" id="MobiDB-lite"/>
    </source>
</evidence>
<feature type="transmembrane region" description="Helical" evidence="2">
    <location>
        <begin position="12"/>
        <end position="36"/>
    </location>
</feature>
<dbReference type="InterPro" id="IPR006311">
    <property type="entry name" value="TAT_signal"/>
</dbReference>
<dbReference type="EMBL" id="OBQF01000007">
    <property type="protein sequence ID" value="SOC44893.1"/>
    <property type="molecule type" value="Genomic_DNA"/>
</dbReference>
<dbReference type="InterPro" id="IPR019546">
    <property type="entry name" value="TAT_signal_bac_arc"/>
</dbReference>
<accession>A0A285USX2</accession>
<reference evidence="4" key="1">
    <citation type="submission" date="2017-08" db="EMBL/GenBank/DDBJ databases">
        <authorList>
            <person name="Varghese N."/>
            <person name="Submissions S."/>
        </authorList>
    </citation>
    <scope>NUCLEOTIDE SEQUENCE [LARGE SCALE GENOMIC DNA]</scope>
    <source>
        <strain evidence="4">DSM 23173</strain>
    </source>
</reference>
<dbReference type="Proteomes" id="UP000219412">
    <property type="component" value="Unassembled WGS sequence"/>
</dbReference>
<dbReference type="NCBIfam" id="TIGR01409">
    <property type="entry name" value="TAT_signal_seq"/>
    <property type="match status" value="1"/>
</dbReference>
<keyword evidence="2" id="KW-0472">Membrane</keyword>
<proteinExistence type="predicted"/>
<dbReference type="RefSeq" id="WP_097042680.1">
    <property type="nucleotide sequence ID" value="NZ_OBQF01000007.1"/>
</dbReference>
<sequence length="256" mass="28310">MSKDEKRFSRRDFLKTTGVATGGILGGSLLGGFIGYNFDQSPPATEPETAEHGEEASGGDNHHTGYLFFTKHSDRETIEAAMERIFPEDDLGPGAAALGAAYFLDGQLAGDYGSNTKEYMQGPFYEGSATQGYQSRLNRREYFTLGILKLNEVANEEHDADFRALEPEQMDEILTLFQEGEVDMGVPAHTATAPEFFGLLRTATLEGVYSDPIYRGNRGMEGWKMKNFPGHQMAYIEQIDDGEFHEIDPQSVAEGH</sequence>
<dbReference type="Pfam" id="PF13618">
    <property type="entry name" value="Gluconate_2-dh3"/>
    <property type="match status" value="1"/>
</dbReference>
<keyword evidence="2" id="KW-1133">Transmembrane helix</keyword>
<name>A0A285USX2_9STAP</name>
<dbReference type="PROSITE" id="PS51318">
    <property type="entry name" value="TAT"/>
    <property type="match status" value="1"/>
</dbReference>
<evidence type="ECO:0000313" key="3">
    <source>
        <dbReference type="EMBL" id="SOC44893.1"/>
    </source>
</evidence>
<keyword evidence="4" id="KW-1185">Reference proteome</keyword>
<dbReference type="InterPro" id="IPR027056">
    <property type="entry name" value="Gluconate_2DH_su3"/>
</dbReference>
<keyword evidence="2" id="KW-0812">Transmembrane</keyword>
<feature type="compositionally biased region" description="Basic and acidic residues" evidence="1">
    <location>
        <begin position="49"/>
        <end position="63"/>
    </location>
</feature>
<protein>
    <submittedName>
        <fullName evidence="3">Gluconate 2-dehydrogenase gamma chain</fullName>
    </submittedName>
</protein>
<dbReference type="OrthoDB" id="8400810at2"/>
<evidence type="ECO:0000256" key="2">
    <source>
        <dbReference type="SAM" id="Phobius"/>
    </source>
</evidence>
<evidence type="ECO:0000313" key="4">
    <source>
        <dbReference type="Proteomes" id="UP000219412"/>
    </source>
</evidence>
<feature type="region of interest" description="Disordered" evidence="1">
    <location>
        <begin position="40"/>
        <end position="63"/>
    </location>
</feature>
<organism evidence="3 4">
    <name type="scientific">Salinicoccus kekensis</name>
    <dbReference type="NCBI Taxonomy" id="714307"/>
    <lineage>
        <taxon>Bacteria</taxon>
        <taxon>Bacillati</taxon>
        <taxon>Bacillota</taxon>
        <taxon>Bacilli</taxon>
        <taxon>Bacillales</taxon>
        <taxon>Staphylococcaceae</taxon>
        <taxon>Salinicoccus</taxon>
    </lineage>
</organism>
<gene>
    <name evidence="3" type="ORF">SAMN05878391_2518</name>
</gene>
<dbReference type="AlphaFoldDB" id="A0A285USX2"/>